<dbReference type="AlphaFoldDB" id="A0A5C8ZHA1"/>
<dbReference type="Pfam" id="PF00196">
    <property type="entry name" value="GerE"/>
    <property type="match status" value="1"/>
</dbReference>
<gene>
    <name evidence="5" type="ORF">FMM08_09175</name>
</gene>
<dbReference type="OrthoDB" id="3171335at2"/>
<dbReference type="GO" id="GO:0000160">
    <property type="term" value="P:phosphorelay signal transduction system"/>
    <property type="evidence" value="ECO:0007669"/>
    <property type="project" value="InterPro"/>
</dbReference>
<feature type="domain" description="HTH luxR-type" evidence="3">
    <location>
        <begin position="147"/>
        <end position="217"/>
    </location>
</feature>
<dbReference type="InterPro" id="IPR011006">
    <property type="entry name" value="CheY-like_superfamily"/>
</dbReference>
<dbReference type="InterPro" id="IPR001789">
    <property type="entry name" value="Sig_transdc_resp-reg_receiver"/>
</dbReference>
<dbReference type="SMART" id="SM00421">
    <property type="entry name" value="HTH_LUXR"/>
    <property type="match status" value="1"/>
</dbReference>
<name>A0A5C8ZHA1_9ACTN</name>
<dbReference type="PANTHER" id="PTHR43214:SF43">
    <property type="entry name" value="TWO-COMPONENT RESPONSE REGULATOR"/>
    <property type="match status" value="1"/>
</dbReference>
<dbReference type="PANTHER" id="PTHR43214">
    <property type="entry name" value="TWO-COMPONENT RESPONSE REGULATOR"/>
    <property type="match status" value="1"/>
</dbReference>
<evidence type="ECO:0000313" key="6">
    <source>
        <dbReference type="Proteomes" id="UP000321234"/>
    </source>
</evidence>
<dbReference type="CDD" id="cd06170">
    <property type="entry name" value="LuxR_C_like"/>
    <property type="match status" value="1"/>
</dbReference>
<protein>
    <submittedName>
        <fullName evidence="5">Response regulator transcription factor</fullName>
    </submittedName>
</protein>
<dbReference type="GO" id="GO:0003677">
    <property type="term" value="F:DNA binding"/>
    <property type="evidence" value="ECO:0007669"/>
    <property type="project" value="UniProtKB-KW"/>
</dbReference>
<dbReference type="InterPro" id="IPR016032">
    <property type="entry name" value="Sig_transdc_resp-reg_C-effctor"/>
</dbReference>
<keyword evidence="6" id="KW-1185">Reference proteome</keyword>
<evidence type="ECO:0000259" key="3">
    <source>
        <dbReference type="PROSITE" id="PS50043"/>
    </source>
</evidence>
<comment type="caution">
    <text evidence="5">The sequence shown here is derived from an EMBL/GenBank/DDBJ whole genome shotgun (WGS) entry which is preliminary data.</text>
</comment>
<dbReference type="PROSITE" id="PS50043">
    <property type="entry name" value="HTH_LUXR_2"/>
    <property type="match status" value="1"/>
</dbReference>
<sequence>MTPGGRTAVEESAVVLVGAVDDHPVVLAGLKAVIEEAAPEVRLVAHAPTVEELLAERDDLDVVLLDLRLGDASTPGTNTGRLLAAGAQVVVYTDGAKPAQVYSAVARGALGVVLKDEPLPVLVEAVRAAHRGEAVVSVRMARALETAPHLDDLLSPQERQVLRLYAADLPAKSVARRLGIGEGTVKEYLKRIRSKLAAVDVRASSKLELRNVAETMGLLDDDETSGAAPSR</sequence>
<evidence type="ECO:0000256" key="2">
    <source>
        <dbReference type="PROSITE-ProRule" id="PRU00169"/>
    </source>
</evidence>
<dbReference type="PROSITE" id="PS50110">
    <property type="entry name" value="RESPONSE_REGULATORY"/>
    <property type="match status" value="1"/>
</dbReference>
<accession>A0A5C8ZHA1</accession>
<feature type="modified residue" description="4-aspartylphosphate" evidence="2">
    <location>
        <position position="66"/>
    </location>
</feature>
<keyword evidence="1" id="KW-0238">DNA-binding</keyword>
<evidence type="ECO:0000256" key="1">
    <source>
        <dbReference type="ARBA" id="ARBA00023125"/>
    </source>
</evidence>
<dbReference type="SMART" id="SM00448">
    <property type="entry name" value="REC"/>
    <property type="match status" value="1"/>
</dbReference>
<proteinExistence type="predicted"/>
<evidence type="ECO:0000313" key="5">
    <source>
        <dbReference type="EMBL" id="TXR56286.1"/>
    </source>
</evidence>
<dbReference type="PRINTS" id="PR00038">
    <property type="entry name" value="HTHLUXR"/>
</dbReference>
<dbReference type="Gene3D" id="3.40.50.2300">
    <property type="match status" value="1"/>
</dbReference>
<dbReference type="InterPro" id="IPR000792">
    <property type="entry name" value="Tscrpt_reg_LuxR_C"/>
</dbReference>
<reference evidence="5 6" key="1">
    <citation type="submission" date="2019-07" db="EMBL/GenBank/DDBJ databases">
        <title>Quadrisphaera sp. strain DD2A genome sequencing and assembly.</title>
        <authorList>
            <person name="Kim I."/>
        </authorList>
    </citation>
    <scope>NUCLEOTIDE SEQUENCE [LARGE SCALE GENOMIC DNA]</scope>
    <source>
        <strain evidence="5 6">DD2A</strain>
    </source>
</reference>
<dbReference type="SUPFAM" id="SSF46894">
    <property type="entry name" value="C-terminal effector domain of the bipartite response regulators"/>
    <property type="match status" value="1"/>
</dbReference>
<dbReference type="SUPFAM" id="SSF52172">
    <property type="entry name" value="CheY-like"/>
    <property type="match status" value="1"/>
</dbReference>
<organism evidence="5 6">
    <name type="scientific">Quadrisphaera setariae</name>
    <dbReference type="NCBI Taxonomy" id="2593304"/>
    <lineage>
        <taxon>Bacteria</taxon>
        <taxon>Bacillati</taxon>
        <taxon>Actinomycetota</taxon>
        <taxon>Actinomycetes</taxon>
        <taxon>Kineosporiales</taxon>
        <taxon>Kineosporiaceae</taxon>
        <taxon>Quadrisphaera</taxon>
    </lineage>
</organism>
<dbReference type="PROSITE" id="PS00622">
    <property type="entry name" value="HTH_LUXR_1"/>
    <property type="match status" value="1"/>
</dbReference>
<feature type="domain" description="Response regulatory" evidence="4">
    <location>
        <begin position="16"/>
        <end position="130"/>
    </location>
</feature>
<evidence type="ECO:0000259" key="4">
    <source>
        <dbReference type="PROSITE" id="PS50110"/>
    </source>
</evidence>
<dbReference type="Pfam" id="PF00072">
    <property type="entry name" value="Response_reg"/>
    <property type="match status" value="1"/>
</dbReference>
<dbReference type="InterPro" id="IPR039420">
    <property type="entry name" value="WalR-like"/>
</dbReference>
<dbReference type="Proteomes" id="UP000321234">
    <property type="component" value="Unassembled WGS sequence"/>
</dbReference>
<keyword evidence="2" id="KW-0597">Phosphoprotein</keyword>
<dbReference type="GO" id="GO:0006355">
    <property type="term" value="P:regulation of DNA-templated transcription"/>
    <property type="evidence" value="ECO:0007669"/>
    <property type="project" value="InterPro"/>
</dbReference>
<dbReference type="EMBL" id="VKAC01000005">
    <property type="protein sequence ID" value="TXR56286.1"/>
    <property type="molecule type" value="Genomic_DNA"/>
</dbReference>